<keyword evidence="1" id="KW-0614">Plasmid</keyword>
<dbReference type="EMBL" id="CP114028">
    <property type="protein sequence ID" value="WAP66741.1"/>
    <property type="molecule type" value="Genomic_DNA"/>
</dbReference>
<reference evidence="1" key="1">
    <citation type="submission" date="2022-12" db="EMBL/GenBank/DDBJ databases">
        <title>Jiella pelagia sp. nov., isolated from phosphonate enriched culture of Northwest Pacific surface seawater.</title>
        <authorList>
            <person name="Shin D.Y."/>
            <person name="Hwang C.Y."/>
        </authorList>
    </citation>
    <scope>NUCLEOTIDE SEQUENCE</scope>
    <source>
        <strain evidence="1">HL-NP1</strain>
        <plasmid evidence="1">unnamed1</plasmid>
    </source>
</reference>
<gene>
    <name evidence="1" type="ORF">OH818_00850</name>
</gene>
<dbReference type="RefSeq" id="WP_268879186.1">
    <property type="nucleotide sequence ID" value="NZ_CP114028.1"/>
</dbReference>
<proteinExistence type="predicted"/>
<sequence length="319" mass="35018">MMRCPCCGARDFRRSERCPAEAAPGFRECGHCGILVDPHALASGEIETFLRTRLVAGTFVSRRRDPIIVESYALRTLALSRRLALSPLGAAQRHALCHPYQPLPANAALSPLAMIDPVPVTLVILCRPVDLKCLTPQLPELERRFDDIVLMLDATMTPQTPPRGDRVRLVARPLAGNFAAQRNAGQVAAKCDWVLQLDADESLGAGTHADLGRVAALADSAGAVSVGLPRRNLVDCVLADLYPDVQYRLNHRTVQFEGTVHERPAPPRGWRDSFIAPNLAIDHHLTAAHVEARSARYEQLSPGKGRMFERDALLTPYRP</sequence>
<keyword evidence="2" id="KW-1185">Reference proteome</keyword>
<protein>
    <recommendedName>
        <fullName evidence="3">Glycosyltransferase</fullName>
    </recommendedName>
</protein>
<dbReference type="Proteomes" id="UP001164020">
    <property type="component" value="Plasmid unnamed1"/>
</dbReference>
<dbReference type="SUPFAM" id="SSF53448">
    <property type="entry name" value="Nucleotide-diphospho-sugar transferases"/>
    <property type="match status" value="1"/>
</dbReference>
<accession>A0ABY7BV12</accession>
<evidence type="ECO:0008006" key="3">
    <source>
        <dbReference type="Google" id="ProtNLM"/>
    </source>
</evidence>
<name>A0ABY7BV12_9HYPH</name>
<organism evidence="1 2">
    <name type="scientific">Jiella pelagia</name>
    <dbReference type="NCBI Taxonomy" id="2986949"/>
    <lineage>
        <taxon>Bacteria</taxon>
        <taxon>Pseudomonadati</taxon>
        <taxon>Pseudomonadota</taxon>
        <taxon>Alphaproteobacteria</taxon>
        <taxon>Hyphomicrobiales</taxon>
        <taxon>Aurantimonadaceae</taxon>
        <taxon>Jiella</taxon>
    </lineage>
</organism>
<dbReference type="InterPro" id="IPR029044">
    <property type="entry name" value="Nucleotide-diphossugar_trans"/>
</dbReference>
<geneLocation type="plasmid" evidence="1 2">
    <name>unnamed1</name>
</geneLocation>
<evidence type="ECO:0000313" key="1">
    <source>
        <dbReference type="EMBL" id="WAP66741.1"/>
    </source>
</evidence>
<evidence type="ECO:0000313" key="2">
    <source>
        <dbReference type="Proteomes" id="UP001164020"/>
    </source>
</evidence>